<name>L0GWL4_9GAMM</name>
<dbReference type="EMBL" id="CP003051">
    <property type="protein sequence ID" value="AGA89760.1"/>
    <property type="molecule type" value="Genomic_DNA"/>
</dbReference>
<keyword evidence="2" id="KW-1133">Transmembrane helix</keyword>
<keyword evidence="2" id="KW-0472">Membrane</keyword>
<feature type="compositionally biased region" description="Low complexity" evidence="1">
    <location>
        <begin position="122"/>
        <end position="136"/>
    </location>
</feature>
<evidence type="ECO:0000256" key="3">
    <source>
        <dbReference type="SAM" id="SignalP"/>
    </source>
</evidence>
<evidence type="ECO:0000256" key="2">
    <source>
        <dbReference type="SAM" id="Phobius"/>
    </source>
</evidence>
<feature type="signal peptide" evidence="3">
    <location>
        <begin position="1"/>
        <end position="21"/>
    </location>
</feature>
<dbReference type="PATRIC" id="fig|765912.4.peg.902"/>
<dbReference type="OrthoDB" id="8447011at2"/>
<evidence type="ECO:0000256" key="1">
    <source>
        <dbReference type="SAM" id="MobiDB-lite"/>
    </source>
</evidence>
<evidence type="ECO:0000313" key="5">
    <source>
        <dbReference type="Proteomes" id="UP000010816"/>
    </source>
</evidence>
<dbReference type="AlphaFoldDB" id="L0GWL4"/>
<keyword evidence="5" id="KW-1185">Reference proteome</keyword>
<sequence>MIDKRLALACLLLATATPLHAHLLKVFAFAEGQRIEGRAYFAGGARAKGAAVEVLAPDGRVLAALRTDDEGEFSYRASAPVDHRIRVDSGDGHVAEWTVHGEELAIESPRADDPDGAPRSNEPTGTATEPAATARTTDMAAPADLDFLIERAVARQVRPLREQLIAYEERVRLHDILGGLGYILGLAGLAAWWRAGRRRGR</sequence>
<dbReference type="HOGENOM" id="CLU_083845_0_0_6"/>
<organism evidence="4 5">
    <name type="scientific">Thioflavicoccus mobilis 8321</name>
    <dbReference type="NCBI Taxonomy" id="765912"/>
    <lineage>
        <taxon>Bacteria</taxon>
        <taxon>Pseudomonadati</taxon>
        <taxon>Pseudomonadota</taxon>
        <taxon>Gammaproteobacteria</taxon>
        <taxon>Chromatiales</taxon>
        <taxon>Chromatiaceae</taxon>
        <taxon>Thioflavicoccus</taxon>
    </lineage>
</organism>
<accession>L0GWL4</accession>
<dbReference type="KEGG" id="tmb:Thimo_0930"/>
<dbReference type="STRING" id="765912.Thimo_0930"/>
<feature type="transmembrane region" description="Helical" evidence="2">
    <location>
        <begin position="176"/>
        <end position="195"/>
    </location>
</feature>
<keyword evidence="2" id="KW-0812">Transmembrane</keyword>
<feature type="region of interest" description="Disordered" evidence="1">
    <location>
        <begin position="107"/>
        <end position="136"/>
    </location>
</feature>
<evidence type="ECO:0000313" key="4">
    <source>
        <dbReference type="EMBL" id="AGA89760.1"/>
    </source>
</evidence>
<gene>
    <name evidence="4" type="ORF">Thimo_0930</name>
</gene>
<feature type="chain" id="PRO_5003943171" description="Nickel transport protein" evidence="3">
    <location>
        <begin position="22"/>
        <end position="201"/>
    </location>
</feature>
<proteinExistence type="predicted"/>
<evidence type="ECO:0008006" key="6">
    <source>
        <dbReference type="Google" id="ProtNLM"/>
    </source>
</evidence>
<keyword evidence="3" id="KW-0732">Signal</keyword>
<protein>
    <recommendedName>
        <fullName evidence="6">Nickel transport protein</fullName>
    </recommendedName>
</protein>
<dbReference type="eggNOG" id="COG0310">
    <property type="taxonomic scope" value="Bacteria"/>
</dbReference>
<reference evidence="4 5" key="1">
    <citation type="submission" date="2011-09" db="EMBL/GenBank/DDBJ databases">
        <title>Complete sequence of chromosome of Thioflavicoccus mobilis 8321.</title>
        <authorList>
            <consortium name="US DOE Joint Genome Institute"/>
            <person name="Lucas S."/>
            <person name="Han J."/>
            <person name="Lapidus A."/>
            <person name="Cheng J.-F."/>
            <person name="Goodwin L."/>
            <person name="Pitluck S."/>
            <person name="Peters L."/>
            <person name="Ovchinnikova G."/>
            <person name="Lu M."/>
            <person name="Detter J.C."/>
            <person name="Han C."/>
            <person name="Tapia R."/>
            <person name="Land M."/>
            <person name="Hauser L."/>
            <person name="Kyrpides N."/>
            <person name="Ivanova N."/>
            <person name="Pagani I."/>
            <person name="Vogl K."/>
            <person name="Liu Z."/>
            <person name="Imhoff J."/>
            <person name="Thiel V."/>
            <person name="Frigaard N.-U."/>
            <person name="Bryant D."/>
            <person name="Woyke T."/>
        </authorList>
    </citation>
    <scope>NUCLEOTIDE SEQUENCE [LARGE SCALE GENOMIC DNA]</scope>
    <source>
        <strain evidence="4 5">8321</strain>
    </source>
</reference>
<dbReference type="Proteomes" id="UP000010816">
    <property type="component" value="Chromosome"/>
</dbReference>
<dbReference type="RefSeq" id="WP_015279905.1">
    <property type="nucleotide sequence ID" value="NC_019940.1"/>
</dbReference>